<dbReference type="EMBL" id="LT594622">
    <property type="protein sequence ID" value="SBT87016.1"/>
    <property type="molecule type" value="Genomic_DNA"/>
</dbReference>
<evidence type="ECO:0000313" key="3">
    <source>
        <dbReference type="EMBL" id="SBT87016.1"/>
    </source>
</evidence>
<evidence type="ECO:0000256" key="1">
    <source>
        <dbReference type="SAM" id="Phobius"/>
    </source>
</evidence>
<name>A0A1D3JKT7_PLAMA</name>
<dbReference type="Proteomes" id="UP000219813">
    <property type="component" value="Chromosome 1"/>
</dbReference>
<evidence type="ECO:0000256" key="2">
    <source>
        <dbReference type="SAM" id="SignalP"/>
    </source>
</evidence>
<keyword evidence="2" id="KW-0732">Signal</keyword>
<dbReference type="VEuPathDB" id="PlasmoDB:PmUG01_01031300"/>
<keyword evidence="4" id="KW-1185">Reference proteome</keyword>
<sequence length="248" mass="29093">MIQTNKVSFINIVSFTILIWISQCLYESTTSGESWNKNIILYNVSDARVDRILIGETDVNFRQNYSFLKEKAMHLLDEDDDIFANKLNALIQNGDFQENYKKEMYDSNFEIPLNSFKYIDNNYDSYDSLKESEYEEKKEPIKMKKFDSRRKKKSSLSKSFLKSLDEKYENCVAELRDTKCKRTRKLTDKFDLSMFTNMFIALSPILISGFLMIMLLISKWSGGILFSVALFLASVVYVIYKFFKINGE</sequence>
<keyword evidence="1" id="KW-0812">Transmembrane</keyword>
<feature type="transmembrane region" description="Helical" evidence="1">
    <location>
        <begin position="192"/>
        <end position="217"/>
    </location>
</feature>
<dbReference type="KEGG" id="pmal:PMUG01_01031300"/>
<dbReference type="RefSeq" id="XP_028860099.1">
    <property type="nucleotide sequence ID" value="XM_029008550.1"/>
</dbReference>
<evidence type="ECO:0000313" key="4">
    <source>
        <dbReference type="Proteomes" id="UP000219813"/>
    </source>
</evidence>
<evidence type="ECO:0008006" key="5">
    <source>
        <dbReference type="Google" id="ProtNLM"/>
    </source>
</evidence>
<protein>
    <recommendedName>
        <fullName evidence="5">Pv-fam-d protein</fullName>
    </recommendedName>
</protein>
<keyword evidence="1" id="KW-0472">Membrane</keyword>
<reference evidence="3 4" key="1">
    <citation type="submission" date="2016-06" db="EMBL/GenBank/DDBJ databases">
        <authorList>
            <consortium name="Pathogen Informatics"/>
        </authorList>
    </citation>
    <scope>NUCLEOTIDE SEQUENCE [LARGE SCALE GENOMIC DNA]</scope>
</reference>
<gene>
    <name evidence="3" type="primary">PmUG01_01031300</name>
    <name evidence="3" type="ORF">PMUG01_01031300</name>
</gene>
<dbReference type="GeneID" id="39866465"/>
<proteinExistence type="predicted"/>
<feature type="chain" id="PRO_5008915820" description="Pv-fam-d protein" evidence="2">
    <location>
        <begin position="25"/>
        <end position="248"/>
    </location>
</feature>
<dbReference type="AlphaFoldDB" id="A0A1D3JKT7"/>
<organism evidence="3 4">
    <name type="scientific">Plasmodium malariae</name>
    <dbReference type="NCBI Taxonomy" id="5858"/>
    <lineage>
        <taxon>Eukaryota</taxon>
        <taxon>Sar</taxon>
        <taxon>Alveolata</taxon>
        <taxon>Apicomplexa</taxon>
        <taxon>Aconoidasida</taxon>
        <taxon>Haemosporida</taxon>
        <taxon>Plasmodiidae</taxon>
        <taxon>Plasmodium</taxon>
        <taxon>Plasmodium (Plasmodium)</taxon>
    </lineage>
</organism>
<accession>A0A1D3JKT7</accession>
<keyword evidence="1" id="KW-1133">Transmembrane helix</keyword>
<feature type="signal peptide" evidence="2">
    <location>
        <begin position="1"/>
        <end position="24"/>
    </location>
</feature>
<dbReference type="OrthoDB" id="380619at2759"/>
<feature type="transmembrane region" description="Helical" evidence="1">
    <location>
        <begin position="223"/>
        <end position="243"/>
    </location>
</feature>